<dbReference type="AlphaFoldDB" id="A0A174E333"/>
<dbReference type="Pfam" id="PF02518">
    <property type="entry name" value="HATPase_c"/>
    <property type="match status" value="1"/>
</dbReference>
<dbReference type="PROSITE" id="PS50113">
    <property type="entry name" value="PAC"/>
    <property type="match status" value="1"/>
</dbReference>
<dbReference type="InterPro" id="IPR000700">
    <property type="entry name" value="PAS-assoc_C"/>
</dbReference>
<protein>
    <recommendedName>
        <fullName evidence="2">histidine kinase</fullName>
        <ecNumber evidence="2">2.7.13.3</ecNumber>
    </recommendedName>
</protein>
<feature type="domain" description="Histidine kinase" evidence="9">
    <location>
        <begin position="359"/>
        <end position="580"/>
    </location>
</feature>
<dbReference type="PANTHER" id="PTHR43547:SF2">
    <property type="entry name" value="HYBRID SIGNAL TRANSDUCTION HISTIDINE KINASE C"/>
    <property type="match status" value="1"/>
</dbReference>
<dbReference type="PROSITE" id="PS50109">
    <property type="entry name" value="HIS_KIN"/>
    <property type="match status" value="1"/>
</dbReference>
<proteinExistence type="predicted"/>
<dbReference type="Pfam" id="PF00512">
    <property type="entry name" value="HisKA"/>
    <property type="match status" value="1"/>
</dbReference>
<dbReference type="InterPro" id="IPR036890">
    <property type="entry name" value="HATPase_C_sf"/>
</dbReference>
<keyword evidence="4 11" id="KW-0808">Transferase</keyword>
<evidence type="ECO:0000256" key="8">
    <source>
        <dbReference type="ARBA" id="ARBA00023012"/>
    </source>
</evidence>
<evidence type="ECO:0000256" key="7">
    <source>
        <dbReference type="ARBA" id="ARBA00022840"/>
    </source>
</evidence>
<dbReference type="InterPro" id="IPR005467">
    <property type="entry name" value="His_kinase_dom"/>
</dbReference>
<dbReference type="SMART" id="SM00388">
    <property type="entry name" value="HisKA"/>
    <property type="match status" value="1"/>
</dbReference>
<evidence type="ECO:0000259" key="10">
    <source>
        <dbReference type="PROSITE" id="PS50113"/>
    </source>
</evidence>
<keyword evidence="7" id="KW-0067">ATP-binding</keyword>
<dbReference type="Pfam" id="PF13426">
    <property type="entry name" value="PAS_9"/>
    <property type="match status" value="2"/>
</dbReference>
<sequence>MVNYKDVFRKIPKPILFIKYELNKDKNTTMKIEFINDEALSFFNKTSDELIHKDFFDVLPEFKDDKNFINRIESIENDNIVCTKYIRSLVNFISITIQKIDEKYFAFYLEHCIEKKIFDEINELGNIFFIKDRENRYMYSSDLYNEYEGHPNLDMYGLTDFDVYSKENGDLYFNAAKTFIDSKQPYSKEISTLNNTVYILNRYSIYSNGEVIGIIGIFESVIGKLEKIYDGGIMTKIVNDSLEHIIFKDMNGVYLDCNDSFLKDLKLKREDVIGKSSSNIYGLSEIEASIQKSDLEVIKEKKRKIYSEEITIDGQVREFEVIKEPFWDSYKNLVGIIVTGRDVTHRREIEKMQQEFFANISHELRTPLNLIFGSLQLIKSVEKEVLEKRNSLNKYIDIIDQNSKRLLKLVDNLIESTRMKCGYYEYNPKNYDIVSFVENISMSVADFAKQNNIDLIFDTDVEEKIMAFDLEKLERIMLNLLSNSIKYNKAQGQIEVLLNDCNDTFVITVKDTGVGIPSDKLMYIFERFRQVENRFNKSTEGSGIGLSLVKDLIEIQGGTIEVKSELGVGSEFIIKLPVKILSDDSNIDKVYFNNDYHDLVKRMNIEFSDIYIGND</sequence>
<dbReference type="NCBIfam" id="TIGR00229">
    <property type="entry name" value="sensory_box"/>
    <property type="match status" value="1"/>
</dbReference>
<dbReference type="Proteomes" id="UP000095558">
    <property type="component" value="Unassembled WGS sequence"/>
</dbReference>
<accession>A0A174E333</accession>
<dbReference type="GO" id="GO:0005524">
    <property type="term" value="F:ATP binding"/>
    <property type="evidence" value="ECO:0007669"/>
    <property type="project" value="UniProtKB-KW"/>
</dbReference>
<dbReference type="SUPFAM" id="SSF55874">
    <property type="entry name" value="ATPase domain of HSP90 chaperone/DNA topoisomerase II/histidine kinase"/>
    <property type="match status" value="1"/>
</dbReference>
<evidence type="ECO:0000256" key="4">
    <source>
        <dbReference type="ARBA" id="ARBA00022679"/>
    </source>
</evidence>
<dbReference type="RefSeq" id="WP_055276660.1">
    <property type="nucleotide sequence ID" value="NZ_CYZV01000019.1"/>
</dbReference>
<dbReference type="EC" id="2.7.13.3" evidence="2"/>
<dbReference type="PRINTS" id="PR00344">
    <property type="entry name" value="BCTRLSENSOR"/>
</dbReference>
<dbReference type="FunFam" id="1.10.287.130:FF:000001">
    <property type="entry name" value="Two-component sensor histidine kinase"/>
    <property type="match status" value="1"/>
</dbReference>
<dbReference type="GO" id="GO:0000155">
    <property type="term" value="F:phosphorelay sensor kinase activity"/>
    <property type="evidence" value="ECO:0007669"/>
    <property type="project" value="InterPro"/>
</dbReference>
<dbReference type="InterPro" id="IPR003661">
    <property type="entry name" value="HisK_dim/P_dom"/>
</dbReference>
<organism evidence="11 12">
    <name type="scientific">Clostridium disporicum</name>
    <dbReference type="NCBI Taxonomy" id="84024"/>
    <lineage>
        <taxon>Bacteria</taxon>
        <taxon>Bacillati</taxon>
        <taxon>Bacillota</taxon>
        <taxon>Clostridia</taxon>
        <taxon>Eubacteriales</taxon>
        <taxon>Clostridiaceae</taxon>
        <taxon>Clostridium</taxon>
    </lineage>
</organism>
<dbReference type="EMBL" id="CYZV01000019">
    <property type="protein sequence ID" value="CUO30859.1"/>
    <property type="molecule type" value="Genomic_DNA"/>
</dbReference>
<gene>
    <name evidence="11" type="primary">srrB_3</name>
    <name evidence="11" type="ORF">ERS852470_01973</name>
</gene>
<dbReference type="InterPro" id="IPR003594">
    <property type="entry name" value="HATPase_dom"/>
</dbReference>
<keyword evidence="3" id="KW-0597">Phosphoprotein</keyword>
<dbReference type="InterPro" id="IPR000014">
    <property type="entry name" value="PAS"/>
</dbReference>
<dbReference type="Gene3D" id="1.10.287.130">
    <property type="match status" value="1"/>
</dbReference>
<feature type="domain" description="PAC" evidence="10">
    <location>
        <begin position="299"/>
        <end position="355"/>
    </location>
</feature>
<dbReference type="OrthoDB" id="9813394at2"/>
<dbReference type="InterPro" id="IPR004358">
    <property type="entry name" value="Sig_transdc_His_kin-like_C"/>
</dbReference>
<evidence type="ECO:0000313" key="11">
    <source>
        <dbReference type="EMBL" id="CUO30859.1"/>
    </source>
</evidence>
<dbReference type="Gene3D" id="3.30.565.10">
    <property type="entry name" value="Histidine kinase-like ATPase, C-terminal domain"/>
    <property type="match status" value="1"/>
</dbReference>
<evidence type="ECO:0000256" key="6">
    <source>
        <dbReference type="ARBA" id="ARBA00022777"/>
    </source>
</evidence>
<dbReference type="Gene3D" id="3.30.450.20">
    <property type="entry name" value="PAS domain"/>
    <property type="match status" value="2"/>
</dbReference>
<dbReference type="SMART" id="SM00387">
    <property type="entry name" value="HATPase_c"/>
    <property type="match status" value="1"/>
</dbReference>
<dbReference type="FunFam" id="3.30.565.10:FF:000037">
    <property type="entry name" value="Hybrid sensor histidine kinase/response regulator"/>
    <property type="match status" value="1"/>
</dbReference>
<dbReference type="SUPFAM" id="SSF47384">
    <property type="entry name" value="Homodimeric domain of signal transducing histidine kinase"/>
    <property type="match status" value="1"/>
</dbReference>
<evidence type="ECO:0000256" key="1">
    <source>
        <dbReference type="ARBA" id="ARBA00000085"/>
    </source>
</evidence>
<dbReference type="PANTHER" id="PTHR43547">
    <property type="entry name" value="TWO-COMPONENT HISTIDINE KINASE"/>
    <property type="match status" value="1"/>
</dbReference>
<comment type="catalytic activity">
    <reaction evidence="1">
        <text>ATP + protein L-histidine = ADP + protein N-phospho-L-histidine.</text>
        <dbReference type="EC" id="2.7.13.3"/>
    </reaction>
</comment>
<evidence type="ECO:0000259" key="9">
    <source>
        <dbReference type="PROSITE" id="PS50109"/>
    </source>
</evidence>
<evidence type="ECO:0000256" key="5">
    <source>
        <dbReference type="ARBA" id="ARBA00022741"/>
    </source>
</evidence>
<evidence type="ECO:0000256" key="2">
    <source>
        <dbReference type="ARBA" id="ARBA00012438"/>
    </source>
</evidence>
<dbReference type="SUPFAM" id="SSF55785">
    <property type="entry name" value="PYP-like sensor domain (PAS domain)"/>
    <property type="match status" value="2"/>
</dbReference>
<evidence type="ECO:0000256" key="3">
    <source>
        <dbReference type="ARBA" id="ARBA00022553"/>
    </source>
</evidence>
<evidence type="ECO:0000313" key="12">
    <source>
        <dbReference type="Proteomes" id="UP000095558"/>
    </source>
</evidence>
<dbReference type="CDD" id="cd00082">
    <property type="entry name" value="HisKA"/>
    <property type="match status" value="1"/>
</dbReference>
<keyword evidence="8" id="KW-0902">Two-component regulatory system</keyword>
<keyword evidence="5" id="KW-0547">Nucleotide-binding</keyword>
<reference evidence="11 12" key="1">
    <citation type="submission" date="2015-09" db="EMBL/GenBank/DDBJ databases">
        <authorList>
            <consortium name="Pathogen Informatics"/>
        </authorList>
    </citation>
    <scope>NUCLEOTIDE SEQUENCE [LARGE SCALE GENOMIC DNA]</scope>
    <source>
        <strain evidence="11 12">2789STDY5834855</strain>
    </source>
</reference>
<name>A0A174E333_9CLOT</name>
<dbReference type="InterPro" id="IPR035965">
    <property type="entry name" value="PAS-like_dom_sf"/>
</dbReference>
<dbReference type="InterPro" id="IPR036097">
    <property type="entry name" value="HisK_dim/P_sf"/>
</dbReference>
<keyword evidence="6 11" id="KW-0418">Kinase</keyword>